<dbReference type="Proteomes" id="UP000177167">
    <property type="component" value="Unassembled WGS sequence"/>
</dbReference>
<dbReference type="AlphaFoldDB" id="A0A1F8F823"/>
<evidence type="ECO:0000313" key="3">
    <source>
        <dbReference type="Proteomes" id="UP000177167"/>
    </source>
</evidence>
<dbReference type="SMART" id="SM00382">
    <property type="entry name" value="AAA"/>
    <property type="match status" value="1"/>
</dbReference>
<feature type="domain" description="AAA+ ATPase" evidence="1">
    <location>
        <begin position="36"/>
        <end position="180"/>
    </location>
</feature>
<dbReference type="SUPFAM" id="SSF52540">
    <property type="entry name" value="P-loop containing nucleoside triphosphate hydrolases"/>
    <property type="match status" value="1"/>
</dbReference>
<dbReference type="GO" id="GO:0016887">
    <property type="term" value="F:ATP hydrolysis activity"/>
    <property type="evidence" value="ECO:0007669"/>
    <property type="project" value="InterPro"/>
</dbReference>
<reference evidence="2 3" key="1">
    <citation type="journal article" date="2016" name="Nat. Commun.">
        <title>Thousands of microbial genomes shed light on interconnected biogeochemical processes in an aquifer system.</title>
        <authorList>
            <person name="Anantharaman K."/>
            <person name="Brown C.T."/>
            <person name="Hug L.A."/>
            <person name="Sharon I."/>
            <person name="Castelle C.J."/>
            <person name="Probst A.J."/>
            <person name="Thomas B.C."/>
            <person name="Singh A."/>
            <person name="Wilkins M.J."/>
            <person name="Karaoz U."/>
            <person name="Brodie E.L."/>
            <person name="Williams K.H."/>
            <person name="Hubbard S.S."/>
            <person name="Banfield J.F."/>
        </authorList>
    </citation>
    <scope>NUCLEOTIDE SEQUENCE [LARGE SCALE GENOMIC DNA]</scope>
</reference>
<dbReference type="InterPro" id="IPR011704">
    <property type="entry name" value="ATPase_dyneun-rel_AAA"/>
</dbReference>
<proteinExistence type="predicted"/>
<protein>
    <recommendedName>
        <fullName evidence="1">AAA+ ATPase domain-containing protein</fullName>
    </recommendedName>
</protein>
<dbReference type="PANTHER" id="PTHR42759:SF1">
    <property type="entry name" value="MAGNESIUM-CHELATASE SUBUNIT CHLD"/>
    <property type="match status" value="1"/>
</dbReference>
<evidence type="ECO:0000259" key="1">
    <source>
        <dbReference type="SMART" id="SM00382"/>
    </source>
</evidence>
<name>A0A1F8F823_9BACT</name>
<comment type="caution">
    <text evidence="2">The sequence shown here is derived from an EMBL/GenBank/DDBJ whole genome shotgun (WGS) entry which is preliminary data.</text>
</comment>
<dbReference type="CDD" id="cd00009">
    <property type="entry name" value="AAA"/>
    <property type="match status" value="1"/>
</dbReference>
<dbReference type="PANTHER" id="PTHR42759">
    <property type="entry name" value="MOXR FAMILY PROTEIN"/>
    <property type="match status" value="1"/>
</dbReference>
<evidence type="ECO:0000313" key="2">
    <source>
        <dbReference type="EMBL" id="OGN09303.1"/>
    </source>
</evidence>
<organism evidence="2 3">
    <name type="scientific">Candidatus Yanofskybacteria bacterium RIFCSPHIGHO2_02_FULL_41_11</name>
    <dbReference type="NCBI Taxonomy" id="1802675"/>
    <lineage>
        <taxon>Bacteria</taxon>
        <taxon>Candidatus Yanofskyibacteriota</taxon>
    </lineage>
</organism>
<dbReference type="Pfam" id="PF07728">
    <property type="entry name" value="AAA_5"/>
    <property type="match status" value="1"/>
</dbReference>
<sequence length="252" mass="28492">MHILRPLKIREEMKKKTRITCTTDDNWRLFKEAVLVSPRTFIWGPPGVGKSYTAQQILKTINKNVWQCTLDEDRVVQELLGHFLPKGTVFVWHNGPVAIAFKEGNGLVINELARASSAVKDMFLGILDDPEVASLRLPNDEFITRGKSFKVIATANNPPEDLDEALRDRFDVVIKVDTPHPMIVNDLNKKLPGLGDMILASYKDPARAISPRRAYSFTNLLNNVSREDAAKLAFGARNKEVLFALEIRWAER</sequence>
<accession>A0A1F8F823</accession>
<dbReference type="GO" id="GO:0005524">
    <property type="term" value="F:ATP binding"/>
    <property type="evidence" value="ECO:0007669"/>
    <property type="project" value="InterPro"/>
</dbReference>
<dbReference type="InterPro" id="IPR003593">
    <property type="entry name" value="AAA+_ATPase"/>
</dbReference>
<gene>
    <name evidence="2" type="ORF">A3J46_02080</name>
</gene>
<dbReference type="EMBL" id="MGJP01000039">
    <property type="protein sequence ID" value="OGN09303.1"/>
    <property type="molecule type" value="Genomic_DNA"/>
</dbReference>
<dbReference type="InterPro" id="IPR050764">
    <property type="entry name" value="CbbQ/NirQ/NorQ/GpvN"/>
</dbReference>
<dbReference type="InterPro" id="IPR027417">
    <property type="entry name" value="P-loop_NTPase"/>
</dbReference>
<dbReference type="Gene3D" id="3.40.50.300">
    <property type="entry name" value="P-loop containing nucleotide triphosphate hydrolases"/>
    <property type="match status" value="1"/>
</dbReference>